<reference evidence="6" key="1">
    <citation type="submission" date="2016-10" db="EMBL/GenBank/DDBJ databases">
        <authorList>
            <person name="Varghese N."/>
            <person name="Submissions S."/>
        </authorList>
    </citation>
    <scope>NUCLEOTIDE SEQUENCE [LARGE SCALE GENOMIC DNA]</scope>
    <source>
        <strain evidence="6">CGMCC 1.10223</strain>
    </source>
</reference>
<dbReference type="PANTHER" id="PTHR42711">
    <property type="entry name" value="ABC TRANSPORTER ATP-BINDING PROTEIN"/>
    <property type="match status" value="1"/>
</dbReference>
<keyword evidence="3" id="KW-0547">Nucleotide-binding</keyword>
<evidence type="ECO:0000313" key="6">
    <source>
        <dbReference type="Proteomes" id="UP000183410"/>
    </source>
</evidence>
<evidence type="ECO:0000313" key="5">
    <source>
        <dbReference type="EMBL" id="SFF34511.1"/>
    </source>
</evidence>
<dbReference type="SUPFAM" id="SSF52540">
    <property type="entry name" value="P-loop containing nucleoside triphosphate hydrolases"/>
    <property type="match status" value="1"/>
</dbReference>
<keyword evidence="2" id="KW-0813">Transport</keyword>
<evidence type="ECO:0000256" key="4">
    <source>
        <dbReference type="ARBA" id="ARBA00022840"/>
    </source>
</evidence>
<evidence type="ECO:0000256" key="1">
    <source>
        <dbReference type="ARBA" id="ARBA00005417"/>
    </source>
</evidence>
<dbReference type="Gene3D" id="3.40.50.300">
    <property type="entry name" value="P-loop containing nucleotide triphosphate hydrolases"/>
    <property type="match status" value="1"/>
</dbReference>
<keyword evidence="6" id="KW-1185">Reference proteome</keyword>
<accession>A0A1I2I1V4</accession>
<comment type="similarity">
    <text evidence="1">Belongs to the ABC transporter superfamily.</text>
</comment>
<protein>
    <submittedName>
        <fullName evidence="5">ABC transporter</fullName>
    </submittedName>
</protein>
<name>A0A1I2I1V4_9BACL</name>
<keyword evidence="4" id="KW-0067">ATP-binding</keyword>
<dbReference type="InterPro" id="IPR027417">
    <property type="entry name" value="P-loop_NTPase"/>
</dbReference>
<gene>
    <name evidence="5" type="ORF">SAMN04487969_12818</name>
</gene>
<dbReference type="InterPro" id="IPR050763">
    <property type="entry name" value="ABC_transporter_ATP-binding"/>
</dbReference>
<organism evidence="5 6">
    <name type="scientific">Paenibacillus algorifonticola</name>
    <dbReference type="NCBI Taxonomy" id="684063"/>
    <lineage>
        <taxon>Bacteria</taxon>
        <taxon>Bacillati</taxon>
        <taxon>Bacillota</taxon>
        <taxon>Bacilli</taxon>
        <taxon>Bacillales</taxon>
        <taxon>Paenibacillaceae</taxon>
        <taxon>Paenibacillus</taxon>
    </lineage>
</organism>
<sequence length="46" mass="4982">MEKAIEVKVLRKSFKDTEVLKDVDFEVKPGEIFALLGSNGAGSTSP</sequence>
<evidence type="ECO:0000256" key="2">
    <source>
        <dbReference type="ARBA" id="ARBA00022448"/>
    </source>
</evidence>
<proteinExistence type="inferred from homology"/>
<dbReference type="GO" id="GO:0005524">
    <property type="term" value="F:ATP binding"/>
    <property type="evidence" value="ECO:0007669"/>
    <property type="project" value="UniProtKB-KW"/>
</dbReference>
<dbReference type="AlphaFoldDB" id="A0A1I2I1V4"/>
<dbReference type="EMBL" id="FONN01000028">
    <property type="protein sequence ID" value="SFF34511.1"/>
    <property type="molecule type" value="Genomic_DNA"/>
</dbReference>
<dbReference type="PANTHER" id="PTHR42711:SF5">
    <property type="entry name" value="ABC TRANSPORTER ATP-BINDING PROTEIN NATA"/>
    <property type="match status" value="1"/>
</dbReference>
<dbReference type="Proteomes" id="UP000183410">
    <property type="component" value="Unassembled WGS sequence"/>
</dbReference>
<evidence type="ECO:0000256" key="3">
    <source>
        <dbReference type="ARBA" id="ARBA00022741"/>
    </source>
</evidence>